<reference evidence="2 3" key="1">
    <citation type="submission" date="2018-06" db="EMBL/GenBank/DDBJ databases">
        <authorList>
            <consortium name="Pathogen Informatics"/>
            <person name="Doyle S."/>
        </authorList>
    </citation>
    <scope>NUCLEOTIDE SEQUENCE [LARGE SCALE GENOMIC DNA]</scope>
    <source>
        <strain evidence="2 3">NCTC8603</strain>
    </source>
</reference>
<keyword evidence="1" id="KW-1133">Transmembrane helix</keyword>
<organism evidence="2 3">
    <name type="scientific">Escherichia coli</name>
    <dbReference type="NCBI Taxonomy" id="562"/>
    <lineage>
        <taxon>Bacteria</taxon>
        <taxon>Pseudomonadati</taxon>
        <taxon>Pseudomonadota</taxon>
        <taxon>Gammaproteobacteria</taxon>
        <taxon>Enterobacterales</taxon>
        <taxon>Enterobacteriaceae</taxon>
        <taxon>Escherichia</taxon>
    </lineage>
</organism>
<sequence length="73" mass="8074">MSIISDDLVDSNKEQLGYTAEEMPDDITFKRQYGQSLSVVAVFVEHGNKITVQLAILSSIVSMPLSLQVFIGR</sequence>
<evidence type="ECO:0000256" key="1">
    <source>
        <dbReference type="SAM" id="Phobius"/>
    </source>
</evidence>
<protein>
    <submittedName>
        <fullName evidence="2">Uncharacterized protein</fullName>
    </submittedName>
</protein>
<accession>A0A0K5BE24</accession>
<keyword evidence="1" id="KW-0472">Membrane</keyword>
<comment type="caution">
    <text evidence="2">The sequence shown here is derived from an EMBL/GenBank/DDBJ whole genome shotgun (WGS) entry which is preliminary data.</text>
</comment>
<keyword evidence="1" id="KW-0812">Transmembrane</keyword>
<evidence type="ECO:0000313" key="2">
    <source>
        <dbReference type="EMBL" id="STK62033.1"/>
    </source>
</evidence>
<feature type="transmembrane region" description="Helical" evidence="1">
    <location>
        <begin position="50"/>
        <end position="71"/>
    </location>
</feature>
<proteinExistence type="predicted"/>
<name>A0A0K5BE24_ECOLX</name>
<gene>
    <name evidence="2" type="ORF">NCTC8603_00745</name>
</gene>
<dbReference type="EMBL" id="UGEE01000003">
    <property type="protein sequence ID" value="STK62033.1"/>
    <property type="molecule type" value="Genomic_DNA"/>
</dbReference>
<dbReference type="AlphaFoldDB" id="A0A0K5BE24"/>
<evidence type="ECO:0000313" key="3">
    <source>
        <dbReference type="Proteomes" id="UP000255153"/>
    </source>
</evidence>
<dbReference type="Proteomes" id="UP000255153">
    <property type="component" value="Unassembled WGS sequence"/>
</dbReference>